<dbReference type="OrthoDB" id="1375847at2"/>
<dbReference type="EMBL" id="CP000685">
    <property type="protein sequence ID" value="ABQ05082.1"/>
    <property type="molecule type" value="Genomic_DNA"/>
</dbReference>
<dbReference type="STRING" id="376686.Fjoh_2051"/>
<dbReference type="Gene3D" id="2.130.10.10">
    <property type="entry name" value="YVTN repeat-like/Quinoprotein amine dehydrogenase"/>
    <property type="match status" value="1"/>
</dbReference>
<dbReference type="RefSeq" id="WP_012024122.1">
    <property type="nucleotide sequence ID" value="NC_009441.1"/>
</dbReference>
<dbReference type="InterPro" id="IPR015943">
    <property type="entry name" value="WD40/YVTN_repeat-like_dom_sf"/>
</dbReference>
<evidence type="ECO:0000313" key="2">
    <source>
        <dbReference type="Proteomes" id="UP000006694"/>
    </source>
</evidence>
<accession>A5FI91</accession>
<organism evidence="1 2">
    <name type="scientific">Flavobacterium johnsoniae (strain ATCC 17061 / DSM 2064 / JCM 8514 / BCRC 14874 / CCUG 350202 / NBRC 14942 / NCIMB 11054 / UW101)</name>
    <name type="common">Cytophaga johnsonae</name>
    <dbReference type="NCBI Taxonomy" id="376686"/>
    <lineage>
        <taxon>Bacteria</taxon>
        <taxon>Pseudomonadati</taxon>
        <taxon>Bacteroidota</taxon>
        <taxon>Flavobacteriia</taxon>
        <taxon>Flavobacteriales</taxon>
        <taxon>Flavobacteriaceae</taxon>
        <taxon>Flavobacterium</taxon>
    </lineage>
</organism>
<sequence length="569" mass="61738">MSTNYNRIKVADLEVNQPDKILTTNSKGELDFTDINNIKAESYNGLDYNQEGKALDARQGKVLKDLIDNIKTFFETFFLGISNDQNVSGTKTFLSGKIGLRNVANTFTSFFTNSNTSSRTYTLPNKDGVVALVSDITNIVNYGNQNTIPKYGLYGTSLGNSRISDTGSNILIDNYNTAEFDLQFNSIKNLNSIGSERSSSGFNGTDFSIQAGNTSNSQSQLLIKRIYSNYASSTRPSCVFSSNYSDNVYACAGTIMYKFNKISGAFSEYASGLSPTVWGGCESPNGDVYYINQQKNIYKQTNGIGSFVLYATLPEGYYGTGITITPNNDIYACTFNGKIYKQTNSTGPFTNIGESGKNYISLTCDLNNNIYVAEGGNNSLGGGNGYIYKQNNSTGSFNKMDSSFSFWGGIVWDRITGDLYCSSLTAIYKFMNGEGTPINLGVSFAGCATLAICKTILFSAWINTSQGLQDVYGMYLNSSGIPDLNGGTLKQKAGVGKGTGQSRIQFITGQKTTSGTDLQIEALRGYIDENGYVVWLNMPTYADNIAAIAAGLPIGCEYKTASGDRKIVY</sequence>
<dbReference type="KEGG" id="fjo:Fjoh_2051"/>
<dbReference type="Proteomes" id="UP000006694">
    <property type="component" value="Chromosome"/>
</dbReference>
<dbReference type="eggNOG" id="ENOG5030IW9">
    <property type="taxonomic scope" value="Bacteria"/>
</dbReference>
<proteinExistence type="predicted"/>
<keyword evidence="2" id="KW-1185">Reference proteome</keyword>
<dbReference type="SUPFAM" id="SSF101898">
    <property type="entry name" value="NHL repeat"/>
    <property type="match status" value="1"/>
</dbReference>
<name>A5FI91_FLAJ1</name>
<dbReference type="GeneID" id="31764953"/>
<protein>
    <submittedName>
        <fullName evidence="1">Uncharacterized protein</fullName>
    </submittedName>
</protein>
<dbReference type="HOGENOM" id="CLU_478788_0_0_10"/>
<reference evidence="1 2" key="1">
    <citation type="journal article" date="2009" name="Appl. Environ. Microbiol.">
        <title>Novel features of the polysaccharide-digesting gliding bacterium Flavobacterium johnsoniae as revealed by genome sequence analysis.</title>
        <authorList>
            <person name="McBride M.J."/>
            <person name="Xie G."/>
            <person name="Martens E.C."/>
            <person name="Lapidus A."/>
            <person name="Henrissat B."/>
            <person name="Rhodes R.G."/>
            <person name="Goltsman E."/>
            <person name="Wang W."/>
            <person name="Xu J."/>
            <person name="Hunnicutt D.W."/>
            <person name="Staroscik A.M."/>
            <person name="Hoover T.R."/>
            <person name="Cheng Y.Q."/>
            <person name="Stein J.L."/>
        </authorList>
    </citation>
    <scope>NUCLEOTIDE SEQUENCE [LARGE SCALE GENOMIC DNA]</scope>
    <source>
        <strain evidence="2">ATCC 17061 / DSM 2064 / JCM 8514 / BCRC 14874 / CCUG 350202 / NBRC 14942 / NCIMB 11054 / UW101</strain>
    </source>
</reference>
<gene>
    <name evidence="1" type="ordered locus">Fjoh_2051</name>
</gene>
<evidence type="ECO:0000313" key="1">
    <source>
        <dbReference type="EMBL" id="ABQ05082.1"/>
    </source>
</evidence>
<dbReference type="AlphaFoldDB" id="A5FI91"/>